<dbReference type="Gene3D" id="1.20.1280.170">
    <property type="entry name" value="Exocyst complex component Exo70"/>
    <property type="match status" value="1"/>
</dbReference>
<proteinExistence type="inferred from homology"/>
<dbReference type="InterPro" id="IPR004140">
    <property type="entry name" value="Exo70"/>
</dbReference>
<dbReference type="SUPFAM" id="SSF74788">
    <property type="entry name" value="Cullin repeat-like"/>
    <property type="match status" value="1"/>
</dbReference>
<dbReference type="SUPFAM" id="SSF52402">
    <property type="entry name" value="Adenine nucleotide alpha hydrolases-like"/>
    <property type="match status" value="1"/>
</dbReference>
<dbReference type="Gene3D" id="3.40.50.620">
    <property type="entry name" value="HUPs"/>
    <property type="match status" value="1"/>
</dbReference>
<keyword evidence="7" id="KW-1185">Reference proteome</keyword>
<dbReference type="Proteomes" id="UP000604825">
    <property type="component" value="Unassembled WGS sequence"/>
</dbReference>
<evidence type="ECO:0000256" key="1">
    <source>
        <dbReference type="ARBA" id="ARBA00006756"/>
    </source>
</evidence>
<protein>
    <recommendedName>
        <fullName evidence="3">Exocyst subunit Exo70 family protein</fullName>
    </recommendedName>
</protein>
<comment type="caution">
    <text evidence="6">The sequence shown here is derived from an EMBL/GenBank/DDBJ whole genome shotgun (WGS) entry which is preliminary data.</text>
</comment>
<dbReference type="PANTHER" id="PTHR12542">
    <property type="entry name" value="EXOCYST COMPLEX PROTEIN EXO70"/>
    <property type="match status" value="1"/>
</dbReference>
<dbReference type="InterPro" id="IPR014729">
    <property type="entry name" value="Rossmann-like_a/b/a_fold"/>
</dbReference>
<evidence type="ECO:0000256" key="2">
    <source>
        <dbReference type="ARBA" id="ARBA00022448"/>
    </source>
</evidence>
<name>A0A811NWS4_9POAL</name>
<feature type="domain" description="Exocyst complex subunit Exo70 C-terminal" evidence="5">
    <location>
        <begin position="339"/>
        <end position="640"/>
    </location>
</feature>
<sequence length="659" mass="74904">MHEATVSRPAWKKVYLAVGDDAKQCELSLQWALSFIPPQMSLVLLHVNRPVTVIPYEVLGAPVKASMLREEFVSNYSKNARNKIESSLRERLQNFKVQAKILIIDNNDVAPALLELVKRRKITTLVMGAKSRHDWRSKTAVTLEKQADPSCNILYLHDGILISSRHQCANVFTERKNRIISLGGCHFSRSSNTTTSKSSSFFNSLSTDNTFDAEKLHDLSLDTNPMYIFNDHRFNATVGLEGLDTFRELVSQQIPAEHSRHLYQAFHLQYCDIFTRCEFIGGFDSVLGVDHQHLGKTHWKRMSSWPAVLEYIVSILNTLHTRLKQSQACDGFTHDDLLEAAKKPLRRLFTVASVVCTHEVRKSPEKLFFVLNMYTSLTDAIPALWNVFHTDSISRDAEGLLAKLKDSATEIVKELRSLVQNYSSQRAVQEQDGGITSLAAYLMRYIRLLMNHKSSLDTMLGHGHTDGLLTVEVINPTGHLVFEFIADLDSVLEKQSESFSSKELQCLFLMNNTHFILQEVKQSDVRLIVGSRWIGKRQDRFKKHMKGYLSASWGPVISNLETAKSTSPSKSLRTNVFSFLHSSPTPVQNFSWSFDETCQTQMSWKVPSPVLREELRGEILAFLTGAYHAHLERVKKSVKGHAADFKREWKSKINELFEG</sequence>
<keyword evidence="3" id="KW-0268">Exocytosis</keyword>
<accession>A0A811NWS4</accession>
<evidence type="ECO:0000259" key="5">
    <source>
        <dbReference type="Pfam" id="PF03081"/>
    </source>
</evidence>
<dbReference type="GO" id="GO:0015031">
    <property type="term" value="P:protein transport"/>
    <property type="evidence" value="ECO:0007669"/>
    <property type="project" value="UniProtKB-KW"/>
</dbReference>
<reference evidence="6" key="1">
    <citation type="submission" date="2020-10" db="EMBL/GenBank/DDBJ databases">
        <authorList>
            <person name="Han B."/>
            <person name="Lu T."/>
            <person name="Zhao Q."/>
            <person name="Huang X."/>
            <person name="Zhao Y."/>
        </authorList>
    </citation>
    <scope>NUCLEOTIDE SEQUENCE</scope>
</reference>
<evidence type="ECO:0000313" key="7">
    <source>
        <dbReference type="Proteomes" id="UP000604825"/>
    </source>
</evidence>
<dbReference type="Pfam" id="PF03081">
    <property type="entry name" value="Exo70_C"/>
    <property type="match status" value="1"/>
</dbReference>
<dbReference type="PANTHER" id="PTHR12542:SF94">
    <property type="entry name" value="EXOCYST SUBUNIT EXO70 FAMILY PROTEIN"/>
    <property type="match status" value="1"/>
</dbReference>
<comment type="similarity">
    <text evidence="1 3">Belongs to the EXO70 family.</text>
</comment>
<gene>
    <name evidence="6" type="ORF">NCGR_LOCUS19230</name>
</gene>
<dbReference type="InterPro" id="IPR016159">
    <property type="entry name" value="Cullin_repeat-like_dom_sf"/>
</dbReference>
<dbReference type="AlphaFoldDB" id="A0A811NWS4"/>
<evidence type="ECO:0000256" key="4">
    <source>
        <dbReference type="SAM" id="Coils"/>
    </source>
</evidence>
<evidence type="ECO:0000256" key="3">
    <source>
        <dbReference type="RuleBase" id="RU365026"/>
    </source>
</evidence>
<keyword evidence="3" id="KW-0653">Protein transport</keyword>
<comment type="function">
    <text evidence="3">Component of the exocyst complex.</text>
</comment>
<dbReference type="InterPro" id="IPR046364">
    <property type="entry name" value="Exo70_C"/>
</dbReference>
<dbReference type="GO" id="GO:0000145">
    <property type="term" value="C:exocyst"/>
    <property type="evidence" value="ECO:0007669"/>
    <property type="project" value="InterPro"/>
</dbReference>
<dbReference type="EMBL" id="CAJGYO010000005">
    <property type="protein sequence ID" value="CAD6228443.1"/>
    <property type="molecule type" value="Genomic_DNA"/>
</dbReference>
<evidence type="ECO:0000313" key="6">
    <source>
        <dbReference type="EMBL" id="CAD6228443.1"/>
    </source>
</evidence>
<dbReference type="OrthoDB" id="657274at2759"/>
<keyword evidence="2 3" id="KW-0813">Transport</keyword>
<keyword evidence="4" id="KW-0175">Coiled coil</keyword>
<dbReference type="GO" id="GO:0006887">
    <property type="term" value="P:exocytosis"/>
    <property type="evidence" value="ECO:0007669"/>
    <property type="project" value="UniProtKB-KW"/>
</dbReference>
<feature type="coiled-coil region" evidence="4">
    <location>
        <begin position="401"/>
        <end position="432"/>
    </location>
</feature>
<organism evidence="6 7">
    <name type="scientific">Miscanthus lutarioriparius</name>
    <dbReference type="NCBI Taxonomy" id="422564"/>
    <lineage>
        <taxon>Eukaryota</taxon>
        <taxon>Viridiplantae</taxon>
        <taxon>Streptophyta</taxon>
        <taxon>Embryophyta</taxon>
        <taxon>Tracheophyta</taxon>
        <taxon>Spermatophyta</taxon>
        <taxon>Magnoliopsida</taxon>
        <taxon>Liliopsida</taxon>
        <taxon>Poales</taxon>
        <taxon>Poaceae</taxon>
        <taxon>PACMAD clade</taxon>
        <taxon>Panicoideae</taxon>
        <taxon>Andropogonodae</taxon>
        <taxon>Andropogoneae</taxon>
        <taxon>Saccharinae</taxon>
        <taxon>Miscanthus</taxon>
    </lineage>
</organism>
<dbReference type="GO" id="GO:0005546">
    <property type="term" value="F:phosphatidylinositol-4,5-bisphosphate binding"/>
    <property type="evidence" value="ECO:0007669"/>
    <property type="project" value="InterPro"/>
</dbReference>